<dbReference type="NCBIfam" id="TIGR04057">
    <property type="entry name" value="SusC_RagA_signa"/>
    <property type="match status" value="1"/>
</dbReference>
<evidence type="ECO:0000256" key="4">
    <source>
        <dbReference type="ARBA" id="ARBA00022692"/>
    </source>
</evidence>
<comment type="similarity">
    <text evidence="8 9">Belongs to the TonB-dependent receptor family.</text>
</comment>
<dbReference type="InterPro" id="IPR000531">
    <property type="entry name" value="Beta-barrel_TonB"/>
</dbReference>
<name>A0A069QIA5_HOYLO</name>
<keyword evidence="10" id="KW-0732">Signal</keyword>
<feature type="domain" description="TonB-dependent receptor plug" evidence="12">
    <location>
        <begin position="114"/>
        <end position="218"/>
    </location>
</feature>
<evidence type="ECO:0000259" key="11">
    <source>
        <dbReference type="Pfam" id="PF00593"/>
    </source>
</evidence>
<dbReference type="SUPFAM" id="SSF56935">
    <property type="entry name" value="Porins"/>
    <property type="match status" value="1"/>
</dbReference>
<dbReference type="InterPro" id="IPR037066">
    <property type="entry name" value="Plug_dom_sf"/>
</dbReference>
<keyword evidence="2 8" id="KW-0813">Transport</keyword>
<dbReference type="GO" id="GO:0009279">
    <property type="term" value="C:cell outer membrane"/>
    <property type="evidence" value="ECO:0007669"/>
    <property type="project" value="UniProtKB-SubCell"/>
</dbReference>
<evidence type="ECO:0000256" key="1">
    <source>
        <dbReference type="ARBA" id="ARBA00004571"/>
    </source>
</evidence>
<dbReference type="Gene3D" id="2.40.170.20">
    <property type="entry name" value="TonB-dependent receptor, beta-barrel domain"/>
    <property type="match status" value="1"/>
</dbReference>
<dbReference type="NCBIfam" id="TIGR04056">
    <property type="entry name" value="OMP_RagA_SusC"/>
    <property type="match status" value="1"/>
</dbReference>
<dbReference type="PATRIC" id="fig|1122985.7.peg.2253"/>
<organism evidence="13 14">
    <name type="scientific">Hoylesella loescheii DSM 19665 = JCM 12249 = ATCC 15930</name>
    <dbReference type="NCBI Taxonomy" id="1122985"/>
    <lineage>
        <taxon>Bacteria</taxon>
        <taxon>Pseudomonadati</taxon>
        <taxon>Bacteroidota</taxon>
        <taxon>Bacteroidia</taxon>
        <taxon>Bacteroidales</taxon>
        <taxon>Prevotellaceae</taxon>
        <taxon>Hoylesella</taxon>
    </lineage>
</organism>
<accession>A0A069QIA5</accession>
<feature type="chain" id="PRO_5001668573" evidence="10">
    <location>
        <begin position="22"/>
        <end position="1063"/>
    </location>
</feature>
<evidence type="ECO:0000313" key="13">
    <source>
        <dbReference type="EMBL" id="KDR51759.1"/>
    </source>
</evidence>
<evidence type="ECO:0000256" key="5">
    <source>
        <dbReference type="ARBA" id="ARBA00023077"/>
    </source>
</evidence>
<reference evidence="13 14" key="1">
    <citation type="submission" date="2013-08" db="EMBL/GenBank/DDBJ databases">
        <authorList>
            <person name="Weinstock G."/>
            <person name="Sodergren E."/>
            <person name="Wylie T."/>
            <person name="Fulton L."/>
            <person name="Fulton R."/>
            <person name="Fronick C."/>
            <person name="O'Laughlin M."/>
            <person name="Godfrey J."/>
            <person name="Miner T."/>
            <person name="Herter B."/>
            <person name="Appelbaum E."/>
            <person name="Cordes M."/>
            <person name="Lek S."/>
            <person name="Wollam A."/>
            <person name="Pepin K.H."/>
            <person name="Palsikar V.B."/>
            <person name="Mitreva M."/>
            <person name="Wilson R.K."/>
        </authorList>
    </citation>
    <scope>NUCLEOTIDE SEQUENCE [LARGE SCALE GENOMIC DNA]</scope>
    <source>
        <strain evidence="13 14">ATCC 15930</strain>
    </source>
</reference>
<evidence type="ECO:0000256" key="6">
    <source>
        <dbReference type="ARBA" id="ARBA00023136"/>
    </source>
</evidence>
<keyword evidence="3 8" id="KW-1134">Transmembrane beta strand</keyword>
<evidence type="ECO:0000256" key="10">
    <source>
        <dbReference type="SAM" id="SignalP"/>
    </source>
</evidence>
<feature type="signal peptide" evidence="10">
    <location>
        <begin position="1"/>
        <end position="21"/>
    </location>
</feature>
<dbReference type="HOGENOM" id="CLU_004317_0_2_10"/>
<evidence type="ECO:0000313" key="14">
    <source>
        <dbReference type="Proteomes" id="UP000027442"/>
    </source>
</evidence>
<evidence type="ECO:0000256" key="9">
    <source>
        <dbReference type="RuleBase" id="RU003357"/>
    </source>
</evidence>
<sequence>MKHFRSILLFMALLVSTMALAQNITYSGTVVDAQGEPIMGASVIQEGTSQGSVTDVDGRFTVSVAPGSTLIISYVGYNTQRVKAADNLHVVLKEDAKALDEVVVVGYGVQKKSVVTASIAKVNSEDLAKTAPLRMDNALKGLASGVTVTTNSGQPGAGAQIRVRGIGTINNSDPIYIVDGMPLEGGIDYLNPSDIESLEVLKDAASGAIYGARAANGVVLVTTKSGKKGRVQVNYNFSYGWQNPWKHRDVLDATNYAVMMNEGLLNAGRAPKFADPYNLKDVYGNRITKGTDWQKEVFNNNAPMMNHELNVSGAGEKLNYYLSMGYYTQEGIVGGNYGRSNYDRLTLRSNTKYNLFDDTKERSWLNKLDLSANISYARIHSTSIDTNSGWGSVLGSALTLSPILTPTINGAAADEHVKANQNQYRLYVPFYTGRTDAEGHREVYTNPGSAYNEMGNPLAILSLPPSKGWSHKIVANFAASLQLWEGLVYRFSYGADQSFWGSDGYTPIFYIRNGFSSDKTNANSSTNRGTVWQLDNTLSFDRQFGEHHVNVVLGQSAKASYGAYLSGSRDDIINLARPYIDAATGQSADGKQYVSGAPNDEAKLASVFGRVSYNYAERYMAEFTMRRDGSSRFGRNNHYATFPSFSLGWNFINENFMEKSRDWLSNGKLRFSWGKNGNENIGNFRYTVLASTGNNNNYILGRDDHSQTGSKASGLPNPDLKWEESVQTDLGIDLGFFKNALTLTADYYYKKTNGMLMAMNIPDYVGETKPIGNVGIMENSGFELELGYKWHIADAHFRVNGNLSYLHNKLVAYGNETGMANLDTFQGIGTITRAENGRPFPFFYGFKTNGIFQNESEVTSYVNKEGKPIMPNAKPGDVRFVDVNGDGQITDEDQTMIGKGMPDWTFGFNFAADWKGFDFSMMLQGVIGNKIFDATRRTDIDFTNLPSWMLGRWTGEGTSNKYPIFRIGDTTNNWRSSDLYLTDGSYLRLKNIQLGYTLPRAITQRIRIQRLRLFVAADNLITFTKYAGFDPEIPNGNNGTSLGVDYGVYPQARTWTIGCNLGF</sequence>
<dbReference type="Gene3D" id="2.170.130.10">
    <property type="entry name" value="TonB-dependent receptor, plug domain"/>
    <property type="match status" value="1"/>
</dbReference>
<evidence type="ECO:0000256" key="2">
    <source>
        <dbReference type="ARBA" id="ARBA00022448"/>
    </source>
</evidence>
<evidence type="ECO:0000256" key="7">
    <source>
        <dbReference type="ARBA" id="ARBA00023237"/>
    </source>
</evidence>
<dbReference type="eggNOG" id="COG1629">
    <property type="taxonomic scope" value="Bacteria"/>
</dbReference>
<evidence type="ECO:0000256" key="3">
    <source>
        <dbReference type="ARBA" id="ARBA00022452"/>
    </source>
</evidence>
<comment type="caution">
    <text evidence="13">The sequence shown here is derived from an EMBL/GenBank/DDBJ whole genome shotgun (WGS) entry which is preliminary data.</text>
</comment>
<keyword evidence="6 8" id="KW-0472">Membrane</keyword>
<dbReference type="Proteomes" id="UP000027442">
    <property type="component" value="Unassembled WGS sequence"/>
</dbReference>
<keyword evidence="4 8" id="KW-0812">Transmembrane</keyword>
<dbReference type="InterPro" id="IPR039426">
    <property type="entry name" value="TonB-dep_rcpt-like"/>
</dbReference>
<dbReference type="AlphaFoldDB" id="A0A069QIA5"/>
<keyword evidence="14" id="KW-1185">Reference proteome</keyword>
<proteinExistence type="inferred from homology"/>
<keyword evidence="13" id="KW-0675">Receptor</keyword>
<gene>
    <name evidence="13" type="ORF">HMPREF1991_02173</name>
</gene>
<evidence type="ECO:0000259" key="12">
    <source>
        <dbReference type="Pfam" id="PF07715"/>
    </source>
</evidence>
<dbReference type="InterPro" id="IPR023996">
    <property type="entry name" value="TonB-dep_OMP_SusC/RagA"/>
</dbReference>
<feature type="domain" description="TonB-dependent receptor-like beta-barrel" evidence="11">
    <location>
        <begin position="466"/>
        <end position="1020"/>
    </location>
</feature>
<keyword evidence="7 8" id="KW-0998">Cell outer membrane</keyword>
<dbReference type="Gene3D" id="2.60.40.1120">
    <property type="entry name" value="Carboxypeptidase-like, regulatory domain"/>
    <property type="match status" value="1"/>
</dbReference>
<keyword evidence="5 9" id="KW-0798">TonB box</keyword>
<dbReference type="Pfam" id="PF07715">
    <property type="entry name" value="Plug"/>
    <property type="match status" value="1"/>
</dbReference>
<dbReference type="InterPro" id="IPR012910">
    <property type="entry name" value="Plug_dom"/>
</dbReference>
<dbReference type="InterPro" id="IPR036942">
    <property type="entry name" value="Beta-barrel_TonB_sf"/>
</dbReference>
<dbReference type="InterPro" id="IPR023997">
    <property type="entry name" value="TonB-dep_OMP_SusC/RagA_CS"/>
</dbReference>
<dbReference type="SUPFAM" id="SSF49464">
    <property type="entry name" value="Carboxypeptidase regulatory domain-like"/>
    <property type="match status" value="1"/>
</dbReference>
<evidence type="ECO:0000256" key="8">
    <source>
        <dbReference type="PROSITE-ProRule" id="PRU01360"/>
    </source>
</evidence>
<protein>
    <submittedName>
        <fullName evidence="13">TonB-dependent receptor plug domain protein</fullName>
    </submittedName>
</protein>
<dbReference type="Pfam" id="PF13715">
    <property type="entry name" value="CarbopepD_reg_2"/>
    <property type="match status" value="1"/>
</dbReference>
<dbReference type="Pfam" id="PF00593">
    <property type="entry name" value="TonB_dep_Rec_b-barrel"/>
    <property type="match status" value="1"/>
</dbReference>
<dbReference type="InterPro" id="IPR008969">
    <property type="entry name" value="CarboxyPept-like_regulatory"/>
</dbReference>
<dbReference type="EMBL" id="JNGW01000095">
    <property type="protein sequence ID" value="KDR51759.1"/>
    <property type="molecule type" value="Genomic_DNA"/>
</dbReference>
<dbReference type="PROSITE" id="PS52016">
    <property type="entry name" value="TONB_DEPENDENT_REC_3"/>
    <property type="match status" value="1"/>
</dbReference>
<comment type="subcellular location">
    <subcellularLocation>
        <location evidence="1 8">Cell outer membrane</location>
        <topology evidence="1 8">Multi-pass membrane protein</topology>
    </subcellularLocation>
</comment>
<dbReference type="RefSeq" id="WP_026292504.1">
    <property type="nucleotide sequence ID" value="NZ_KB899214.1"/>
</dbReference>